<keyword evidence="7" id="KW-0560">Oxidoreductase</keyword>
<feature type="transmembrane region" description="Helical" evidence="5">
    <location>
        <begin position="98"/>
        <end position="120"/>
    </location>
</feature>
<keyword evidence="3 5" id="KW-1133">Transmembrane helix</keyword>
<feature type="transmembrane region" description="Helical" evidence="5">
    <location>
        <begin position="126"/>
        <end position="147"/>
    </location>
</feature>
<dbReference type="EMBL" id="LSRX01000596">
    <property type="protein sequence ID" value="OLP93039.1"/>
    <property type="molecule type" value="Genomic_DNA"/>
</dbReference>
<keyword evidence="7" id="KW-0503">Monooxygenase</keyword>
<keyword evidence="2 5" id="KW-0812">Transmembrane</keyword>
<keyword evidence="8" id="KW-1185">Reference proteome</keyword>
<dbReference type="InterPro" id="IPR050307">
    <property type="entry name" value="Sterol_Desaturase_Related"/>
</dbReference>
<dbReference type="GO" id="GO:0005506">
    <property type="term" value="F:iron ion binding"/>
    <property type="evidence" value="ECO:0007669"/>
    <property type="project" value="InterPro"/>
</dbReference>
<dbReference type="OrthoDB" id="408954at2759"/>
<dbReference type="OMA" id="AHEMHHR"/>
<protein>
    <submittedName>
        <fullName evidence="7">Methylsterol monooxygenase 1</fullName>
    </submittedName>
</protein>
<evidence type="ECO:0000313" key="7">
    <source>
        <dbReference type="EMBL" id="OLP93039.1"/>
    </source>
</evidence>
<evidence type="ECO:0000256" key="4">
    <source>
        <dbReference type="ARBA" id="ARBA00023136"/>
    </source>
</evidence>
<dbReference type="Pfam" id="PF04116">
    <property type="entry name" value="FA_hydroxylase"/>
    <property type="match status" value="1"/>
</dbReference>
<comment type="subcellular location">
    <subcellularLocation>
        <location evidence="1">Membrane</location>
    </subcellularLocation>
</comment>
<dbReference type="InterPro" id="IPR006694">
    <property type="entry name" value="Fatty_acid_hydroxylase"/>
</dbReference>
<name>A0A1Q9DD00_SYMMI</name>
<dbReference type="GO" id="GO:0016020">
    <property type="term" value="C:membrane"/>
    <property type="evidence" value="ECO:0007669"/>
    <property type="project" value="UniProtKB-SubCell"/>
</dbReference>
<dbReference type="GO" id="GO:0008610">
    <property type="term" value="P:lipid biosynthetic process"/>
    <property type="evidence" value="ECO:0007669"/>
    <property type="project" value="InterPro"/>
</dbReference>
<evidence type="ECO:0000256" key="2">
    <source>
        <dbReference type="ARBA" id="ARBA00022692"/>
    </source>
</evidence>
<feature type="domain" description="Fatty acid hydroxylase" evidence="6">
    <location>
        <begin position="142"/>
        <end position="277"/>
    </location>
</feature>
<evidence type="ECO:0000313" key="8">
    <source>
        <dbReference type="Proteomes" id="UP000186817"/>
    </source>
</evidence>
<accession>A0A1Q9DD00</accession>
<evidence type="ECO:0000256" key="1">
    <source>
        <dbReference type="ARBA" id="ARBA00004370"/>
    </source>
</evidence>
<sequence length="297" mass="33448">MEDARMLKKGFPSEHFSEATGNLWKVFGSMDSLMGSLVSMVNPLSFSFPVWLASVAAKEVALQAADLGVTCACSFLKELPSRTGDKVLYKNQLDKKDMLFLSINAVIETVFTCHILNVMWSSPVIFRSWSSFGVLTGPLALLLIILLNDMFYAPAHRLLHHPSIYPYIHKHHHRSVYPARGNIDARNEHPIEQLIAMFLWMCAVQITARTVGLHAAALGAHLALMTTGASLNHAGFDFEVRFLGIDWYSTGAHEMHHRRPDRNFGQFTMLWDKLMGTYIPYDDGSEPAKRRLEQKAD</sequence>
<evidence type="ECO:0000259" key="6">
    <source>
        <dbReference type="Pfam" id="PF04116"/>
    </source>
</evidence>
<organism evidence="7 8">
    <name type="scientific">Symbiodinium microadriaticum</name>
    <name type="common">Dinoflagellate</name>
    <name type="synonym">Zooxanthella microadriatica</name>
    <dbReference type="NCBI Taxonomy" id="2951"/>
    <lineage>
        <taxon>Eukaryota</taxon>
        <taxon>Sar</taxon>
        <taxon>Alveolata</taxon>
        <taxon>Dinophyceae</taxon>
        <taxon>Suessiales</taxon>
        <taxon>Symbiodiniaceae</taxon>
        <taxon>Symbiodinium</taxon>
    </lineage>
</organism>
<dbReference type="Proteomes" id="UP000186817">
    <property type="component" value="Unassembled WGS sequence"/>
</dbReference>
<reference evidence="7 8" key="1">
    <citation type="submission" date="2016-02" db="EMBL/GenBank/DDBJ databases">
        <title>Genome analysis of coral dinoflagellate symbionts highlights evolutionary adaptations to a symbiotic lifestyle.</title>
        <authorList>
            <person name="Aranda M."/>
            <person name="Li Y."/>
            <person name="Liew Y.J."/>
            <person name="Baumgarten S."/>
            <person name="Simakov O."/>
            <person name="Wilson M."/>
            <person name="Piel J."/>
            <person name="Ashoor H."/>
            <person name="Bougouffa S."/>
            <person name="Bajic V.B."/>
            <person name="Ryu T."/>
            <person name="Ravasi T."/>
            <person name="Bayer T."/>
            <person name="Micklem G."/>
            <person name="Kim H."/>
            <person name="Bhak J."/>
            <person name="Lajeunesse T.C."/>
            <person name="Voolstra C.R."/>
        </authorList>
    </citation>
    <scope>NUCLEOTIDE SEQUENCE [LARGE SCALE GENOMIC DNA]</scope>
    <source>
        <strain evidence="7 8">CCMP2467</strain>
    </source>
</reference>
<evidence type="ECO:0000256" key="5">
    <source>
        <dbReference type="SAM" id="Phobius"/>
    </source>
</evidence>
<proteinExistence type="predicted"/>
<evidence type="ECO:0000256" key="3">
    <source>
        <dbReference type="ARBA" id="ARBA00022989"/>
    </source>
</evidence>
<dbReference type="AlphaFoldDB" id="A0A1Q9DD00"/>
<dbReference type="GO" id="GO:0004497">
    <property type="term" value="F:monooxygenase activity"/>
    <property type="evidence" value="ECO:0007669"/>
    <property type="project" value="UniProtKB-KW"/>
</dbReference>
<comment type="caution">
    <text evidence="7">The sequence shown here is derived from an EMBL/GenBank/DDBJ whole genome shotgun (WGS) entry which is preliminary data.</text>
</comment>
<keyword evidence="4 5" id="KW-0472">Membrane</keyword>
<dbReference type="PANTHER" id="PTHR11863">
    <property type="entry name" value="STEROL DESATURASE"/>
    <property type="match status" value="1"/>
</dbReference>
<gene>
    <name evidence="7" type="primary">Msmo1</name>
    <name evidence="7" type="ORF">AK812_SmicGene25080</name>
</gene>